<evidence type="ECO:0000256" key="15">
    <source>
        <dbReference type="SAM" id="SignalP"/>
    </source>
</evidence>
<evidence type="ECO:0000256" key="2">
    <source>
        <dbReference type="ARBA" id="ARBA00008574"/>
    </source>
</evidence>
<dbReference type="PROSITE" id="PS51892">
    <property type="entry name" value="SUBTILASE"/>
    <property type="match status" value="1"/>
</dbReference>
<feature type="transmembrane region" description="Helical" evidence="14">
    <location>
        <begin position="808"/>
        <end position="827"/>
    </location>
</feature>
<evidence type="ECO:0000256" key="13">
    <source>
        <dbReference type="SAM" id="MobiDB-lite"/>
    </source>
</evidence>
<feature type="active site" description="Charge relay system" evidence="11 12">
    <location>
        <position position="152"/>
    </location>
</feature>
<dbReference type="HOGENOM" id="CLU_000625_4_4_1"/>
<feature type="active site" description="Charge relay system" evidence="11 12">
    <location>
        <position position="566"/>
    </location>
</feature>
<evidence type="ECO:0000256" key="12">
    <source>
        <dbReference type="PROSITE-ProRule" id="PRU01240"/>
    </source>
</evidence>
<feature type="transmembrane region" description="Helical" evidence="14">
    <location>
        <begin position="1014"/>
        <end position="1037"/>
    </location>
</feature>
<evidence type="ECO:0000313" key="20">
    <source>
        <dbReference type="EnsemblPlants" id="ORUFI01G12350.1"/>
    </source>
</evidence>
<proteinExistence type="inferred from homology"/>
<dbReference type="Pfam" id="PF00082">
    <property type="entry name" value="Peptidase_S8"/>
    <property type="match status" value="1"/>
</dbReference>
<dbReference type="GO" id="GO:0006508">
    <property type="term" value="P:proteolysis"/>
    <property type="evidence" value="ECO:0007669"/>
    <property type="project" value="UniProtKB-KW"/>
</dbReference>
<evidence type="ECO:0000256" key="9">
    <source>
        <dbReference type="ARBA" id="ARBA00022989"/>
    </source>
</evidence>
<dbReference type="Gene3D" id="3.50.30.30">
    <property type="match status" value="1"/>
</dbReference>
<evidence type="ECO:0000256" key="5">
    <source>
        <dbReference type="ARBA" id="ARBA00022692"/>
    </source>
</evidence>
<dbReference type="InterPro" id="IPR001594">
    <property type="entry name" value="Palmitoyltrfase_DHHC"/>
</dbReference>
<dbReference type="STRING" id="4529.A0A0E0MUN6"/>
<evidence type="ECO:0000259" key="16">
    <source>
        <dbReference type="Pfam" id="PF00082"/>
    </source>
</evidence>
<evidence type="ECO:0000256" key="8">
    <source>
        <dbReference type="ARBA" id="ARBA00022825"/>
    </source>
</evidence>
<dbReference type="MEROPS" id="S08.A09"/>
<dbReference type="Proteomes" id="UP000008022">
    <property type="component" value="Unassembled WGS sequence"/>
</dbReference>
<accession>A0A0E0MUN6</accession>
<dbReference type="PRINTS" id="PR00723">
    <property type="entry name" value="SUBTILISIN"/>
</dbReference>
<name>A0A0E0MUN6_ORYRU</name>
<comment type="similarity">
    <text evidence="3 12">Belongs to the peptidase S8 family.</text>
</comment>
<dbReference type="InterPro" id="IPR041469">
    <property type="entry name" value="Subtilisin-like_FN3"/>
</dbReference>
<dbReference type="InterPro" id="IPR023828">
    <property type="entry name" value="Peptidase_S8_Ser-AS"/>
</dbReference>
<feature type="domain" description="Inhibitor I9" evidence="18">
    <location>
        <begin position="30"/>
        <end position="119"/>
    </location>
</feature>
<feature type="domain" description="Peptidase S8/S53" evidence="16">
    <location>
        <begin position="145"/>
        <end position="605"/>
    </location>
</feature>
<evidence type="ECO:0000256" key="4">
    <source>
        <dbReference type="ARBA" id="ARBA00022670"/>
    </source>
</evidence>
<evidence type="ECO:0000259" key="19">
    <source>
        <dbReference type="Pfam" id="PF17766"/>
    </source>
</evidence>
<evidence type="ECO:0000313" key="21">
    <source>
        <dbReference type="Proteomes" id="UP000008022"/>
    </source>
</evidence>
<reference evidence="21" key="1">
    <citation type="submission" date="2013-06" db="EMBL/GenBank/DDBJ databases">
        <authorList>
            <person name="Zhao Q."/>
        </authorList>
    </citation>
    <scope>NUCLEOTIDE SEQUENCE</scope>
    <source>
        <strain evidence="21">cv. W1943</strain>
    </source>
</reference>
<feature type="signal peptide" evidence="15">
    <location>
        <begin position="1"/>
        <end position="22"/>
    </location>
</feature>
<keyword evidence="10 14" id="KW-0472">Membrane</keyword>
<keyword evidence="7 12" id="KW-0378">Hydrolase</keyword>
<feature type="transmembrane region" description="Helical" evidence="14">
    <location>
        <begin position="969"/>
        <end position="993"/>
    </location>
</feature>
<organism evidence="20 21">
    <name type="scientific">Oryza rufipogon</name>
    <name type="common">Brownbeard rice</name>
    <name type="synonym">Asian wild rice</name>
    <dbReference type="NCBI Taxonomy" id="4529"/>
    <lineage>
        <taxon>Eukaryota</taxon>
        <taxon>Viridiplantae</taxon>
        <taxon>Streptophyta</taxon>
        <taxon>Embryophyta</taxon>
        <taxon>Tracheophyta</taxon>
        <taxon>Spermatophyta</taxon>
        <taxon>Magnoliopsida</taxon>
        <taxon>Liliopsida</taxon>
        <taxon>Poales</taxon>
        <taxon>Poaceae</taxon>
        <taxon>BOP clade</taxon>
        <taxon>Oryzoideae</taxon>
        <taxon>Oryzeae</taxon>
        <taxon>Oryzinae</taxon>
        <taxon>Oryza</taxon>
    </lineage>
</organism>
<evidence type="ECO:0000259" key="17">
    <source>
        <dbReference type="Pfam" id="PF01529"/>
    </source>
</evidence>
<dbReference type="PROSITE" id="PS50216">
    <property type="entry name" value="DHHC"/>
    <property type="match status" value="1"/>
</dbReference>
<dbReference type="GO" id="GO:0016020">
    <property type="term" value="C:membrane"/>
    <property type="evidence" value="ECO:0007669"/>
    <property type="project" value="UniProtKB-SubCell"/>
</dbReference>
<dbReference type="PANTHER" id="PTHR10795">
    <property type="entry name" value="PROPROTEIN CONVERTASE SUBTILISIN/KEXIN"/>
    <property type="match status" value="1"/>
</dbReference>
<evidence type="ECO:0000256" key="6">
    <source>
        <dbReference type="ARBA" id="ARBA00022729"/>
    </source>
</evidence>
<dbReference type="Gene3D" id="2.60.40.2310">
    <property type="match status" value="1"/>
</dbReference>
<comment type="similarity">
    <text evidence="2">Belongs to the DHHC palmitoyltransferase family.</text>
</comment>
<evidence type="ECO:0000256" key="11">
    <source>
        <dbReference type="PIRSR" id="PIRSR615500-1"/>
    </source>
</evidence>
<dbReference type="Pfam" id="PF05922">
    <property type="entry name" value="Inhibitor_I9"/>
    <property type="match status" value="1"/>
</dbReference>
<dbReference type="SUPFAM" id="SSF52743">
    <property type="entry name" value="Subtilisin-like"/>
    <property type="match status" value="1"/>
</dbReference>
<dbReference type="InterPro" id="IPR034197">
    <property type="entry name" value="Peptidases_S8_3"/>
</dbReference>
<dbReference type="GO" id="GO:0016409">
    <property type="term" value="F:palmitoyltransferase activity"/>
    <property type="evidence" value="ECO:0007669"/>
    <property type="project" value="InterPro"/>
</dbReference>
<keyword evidence="8 12" id="KW-0720">Serine protease</keyword>
<evidence type="ECO:0000259" key="18">
    <source>
        <dbReference type="Pfam" id="PF05922"/>
    </source>
</evidence>
<keyword evidence="21" id="KW-1185">Reference proteome</keyword>
<feature type="region of interest" description="Disordered" evidence="13">
    <location>
        <begin position="1091"/>
        <end position="1110"/>
    </location>
</feature>
<evidence type="ECO:0008006" key="22">
    <source>
        <dbReference type="Google" id="ProtNLM"/>
    </source>
</evidence>
<dbReference type="InterPro" id="IPR000209">
    <property type="entry name" value="Peptidase_S8/S53_dom"/>
</dbReference>
<feature type="transmembrane region" description="Helical" evidence="14">
    <location>
        <begin position="839"/>
        <end position="861"/>
    </location>
</feature>
<evidence type="ECO:0000256" key="3">
    <source>
        <dbReference type="ARBA" id="ARBA00011073"/>
    </source>
</evidence>
<dbReference type="InterPro" id="IPR015500">
    <property type="entry name" value="Peptidase_S8_subtilisin-rel"/>
</dbReference>
<evidence type="ECO:0000256" key="1">
    <source>
        <dbReference type="ARBA" id="ARBA00004141"/>
    </source>
</evidence>
<dbReference type="InterPro" id="IPR010259">
    <property type="entry name" value="S8pro/Inhibitor_I9"/>
</dbReference>
<dbReference type="Gramene" id="ORUFI01G12350.1">
    <property type="protein sequence ID" value="ORUFI01G12350.1"/>
    <property type="gene ID" value="ORUFI01G12350"/>
</dbReference>
<reference evidence="20" key="2">
    <citation type="submission" date="2015-06" db="UniProtKB">
        <authorList>
            <consortium name="EnsemblPlants"/>
        </authorList>
    </citation>
    <scope>IDENTIFICATION</scope>
</reference>
<comment type="subcellular location">
    <subcellularLocation>
        <location evidence="1">Membrane</location>
        <topology evidence="1">Multi-pass membrane protein</topology>
    </subcellularLocation>
</comment>
<keyword evidence="4 12" id="KW-0645">Protease</keyword>
<dbReference type="Pfam" id="PF17766">
    <property type="entry name" value="fn3_6"/>
    <property type="match status" value="1"/>
</dbReference>
<dbReference type="Gene3D" id="3.40.50.200">
    <property type="entry name" value="Peptidase S8/S53 domain"/>
    <property type="match status" value="1"/>
</dbReference>
<dbReference type="CDD" id="cd02120">
    <property type="entry name" value="PA_subtilisin_like"/>
    <property type="match status" value="1"/>
</dbReference>
<dbReference type="GO" id="GO:0004252">
    <property type="term" value="F:serine-type endopeptidase activity"/>
    <property type="evidence" value="ECO:0007669"/>
    <property type="project" value="UniProtKB-UniRule"/>
</dbReference>
<dbReference type="Pfam" id="PF01529">
    <property type="entry name" value="DHHC"/>
    <property type="match status" value="1"/>
</dbReference>
<evidence type="ECO:0000256" key="10">
    <source>
        <dbReference type="ARBA" id="ARBA00023136"/>
    </source>
</evidence>
<evidence type="ECO:0000256" key="14">
    <source>
        <dbReference type="SAM" id="Phobius"/>
    </source>
</evidence>
<feature type="chain" id="PRO_5002368060" description="S-acyltransferase" evidence="15">
    <location>
        <begin position="23"/>
        <end position="1188"/>
    </location>
</feature>
<dbReference type="OMA" id="IDRSFHS"/>
<dbReference type="PROSITE" id="PS00138">
    <property type="entry name" value="SUBTILASE_SER"/>
    <property type="match status" value="1"/>
</dbReference>
<dbReference type="eggNOG" id="KOG1311">
    <property type="taxonomic scope" value="Eukaryota"/>
</dbReference>
<sequence>MVNRAHFVILVLVYRLLVPLSAEPDQTRESYVVYMGGGGAGAGAGAGVEEEAARAMHMEMLTSVAPAGDDQGRAAAALTQSYHHAFQGFAAELTEAEAAALSGHERVVSVFRDRALELHTTRSWDFLDVQSGLRSDRLGRRASGDVIIGIVDTGVWPESASFSDAGMGPVPARWRGVCMEGPDFKKSSCNKKLIGARYYGSQPGSASSSAAAGAVTATGGSPRDAVGHGTHTASTAAGAVVPGAGYYGLARGAAKGGSPASRVAVYKACSLGGCASSAVLKAIDDAVGDGVDVVSISIGMSSAFQSDFLADPIALGAFHAHQRGVLVVCSGGNDGPNPYTVVNSAPWILTVAASSIDRSFHSTIVLGNGTLVKGIAINFSNQSITGGQYPLVFGPQVAGRYTPVSEASNCYPGSLDAQKAAGKIVVCVGTDPMVSRRVKKLVAEGAGASGLVLIDDAEKAVPFVAGGFPFSQVATDAGAQILEYINSTKNPTAVILPTEDAKDDKPAPVVASFSARGPGGLTEAILKPDLMAPGVSILAATIPTADKEDVPAGKNPSPFAIKSGTSMACPHVAGAAAFVKSAHPGWSPSMIRSALMTTATTRNNLGQAVASSTGAAATGHDMGAGEISPLRALSPGLVFDTTTRDYLNFLCYYGYKEQLVRKLAGAGAAGAAFACPRGAPSPDLIASGVNYPSISVPRLLAGRTATVSRVAMNVGPPNATYAAAVEAPPGLAVKVSPERLVFSSRWTTAAYQVSFEIASDGAGAGAGASKGYVHGAVTWSDGAHSVRTPFAKFLCGGRLIFGPDAGSLFLSTVLIVAPLVGLCCQCITKMNSISSEKQVLGLPVLIATIVLGLADLAFLLMTSSRDPGIVPRNARPPESCGGGDEEGVAGDVTTPSAEWVTAASPHLRLPRSKDVVVNGCVVKVKYCDTCLLYRPPRASHCSICNNCVRKFDHHCPWVGQCIGLRNYRFFFLFISTSTLLCVYVFVVSWLNIVAHKDGNDGSLLKSMAGEPLSVVLIVYTFVSVWFVGGLTVFHLYLMSTNQTTYENFRYRYDKKENPYNRGAISNIAEVFCAGIPPSMNNFRSWVAPPPLEEPDDVSGQLPPRNGADLTGGVKEKVDLEMGRNGGIIPAILRGLDYDEMEKNDVSVHIKDRGAAPAAPDPFMAGRWHNEDCESTPTAVSHHVNSERL</sequence>
<dbReference type="Gene3D" id="3.30.70.80">
    <property type="entry name" value="Peptidase S8 propeptide/proteinase inhibitor I9"/>
    <property type="match status" value="1"/>
</dbReference>
<keyword evidence="9 14" id="KW-1133">Transmembrane helix</keyword>
<dbReference type="InterPro" id="IPR045051">
    <property type="entry name" value="SBT"/>
</dbReference>
<dbReference type="InterPro" id="IPR036852">
    <property type="entry name" value="Peptidase_S8/S53_dom_sf"/>
</dbReference>
<dbReference type="AlphaFoldDB" id="A0A0E0MUN6"/>
<dbReference type="FunFam" id="3.40.50.200:FF:000006">
    <property type="entry name" value="Subtilisin-like protease SBT1.5"/>
    <property type="match status" value="1"/>
</dbReference>
<keyword evidence="6 15" id="KW-0732">Signal</keyword>
<dbReference type="EnsemblPlants" id="ORUFI01G12350.1">
    <property type="protein sequence ID" value="ORUFI01G12350.1"/>
    <property type="gene ID" value="ORUFI01G12350"/>
</dbReference>
<protein>
    <recommendedName>
        <fullName evidence="22">S-acyltransferase</fullName>
    </recommendedName>
</protein>
<dbReference type="InterPro" id="IPR037045">
    <property type="entry name" value="S8pro/Inhibitor_I9_sf"/>
</dbReference>
<dbReference type="CDD" id="cd04852">
    <property type="entry name" value="Peptidases_S8_3"/>
    <property type="match status" value="1"/>
</dbReference>
<feature type="domain" description="Palmitoyltransferase DHHC" evidence="17">
    <location>
        <begin position="925"/>
        <end position="1049"/>
    </location>
</feature>
<feature type="domain" description="Subtilisin-like protease fibronectin type-III" evidence="19">
    <location>
        <begin position="689"/>
        <end position="791"/>
    </location>
</feature>
<keyword evidence="5 14" id="KW-0812">Transmembrane</keyword>
<feature type="active site" description="Charge relay system" evidence="11 12">
    <location>
        <position position="228"/>
    </location>
</feature>
<evidence type="ECO:0000256" key="7">
    <source>
        <dbReference type="ARBA" id="ARBA00022801"/>
    </source>
</evidence>